<dbReference type="AlphaFoldDB" id="A0A4Q2DND9"/>
<evidence type="ECO:0000313" key="7">
    <source>
        <dbReference type="Proteomes" id="UP000290288"/>
    </source>
</evidence>
<protein>
    <recommendedName>
        <fullName evidence="5">Glycosyltransferase 61 catalytic domain-containing protein</fullName>
    </recommendedName>
</protein>
<evidence type="ECO:0000259" key="5">
    <source>
        <dbReference type="Pfam" id="PF04577"/>
    </source>
</evidence>
<evidence type="ECO:0000256" key="2">
    <source>
        <dbReference type="ARBA" id="ARBA00022679"/>
    </source>
</evidence>
<evidence type="ECO:0000313" key="6">
    <source>
        <dbReference type="EMBL" id="RXW21579.1"/>
    </source>
</evidence>
<sequence>MKLTGAYGCSEHMAVLLRRGDQLRFLIFSAIGFVFFFFLFTKREHIPTPIDKVRSWQKPVQQDLPVPVNHNTDGFALDAGDGGNYASEEVPSSPSSLPHTNYLASTEEETTIPSTSLASDPSVSVSAHAYGFTVFDKLYLRNGTFFVVTKDVKSMPPRGRILSKGGLEELSDEPATDEDLQFISPSQAKEYLGEFATVVKDTSVIISDPAQFLGHYYHFWGEVVIGAWRVYSTLGLGVLGLDHLPLPSRWIMPFLNDDSGWRDQAGINGPLMRLAFPGSAMEEAGQWRDWKKSGITVVFERSMIVNRVSAHKSPLGSVWPKMISGTMNVTAPTGFWEPLRSALTRNLFGYVPEVKPDGKPLVPPFKGNSVSKPIVTYISRQRTGRRLTDESHQGLVAALRELEEEGICTVRIPILENLSLRDQLAEVASSTILVGVHGNGLTHQLWMPPSLRSAVFEIVMPPGYIFDYEILARNMGHKHYMVRNDSMLTFAPGDWFRGFDVPEGFHGDQIPVQGPFVADLIRKRLTQPDAEVKA</sequence>
<evidence type="ECO:0000256" key="3">
    <source>
        <dbReference type="ARBA" id="ARBA00023180"/>
    </source>
</evidence>
<keyword evidence="3" id="KW-0325">Glycoprotein</keyword>
<organism evidence="6 7">
    <name type="scientific">Candolleomyces aberdarensis</name>
    <dbReference type="NCBI Taxonomy" id="2316362"/>
    <lineage>
        <taxon>Eukaryota</taxon>
        <taxon>Fungi</taxon>
        <taxon>Dikarya</taxon>
        <taxon>Basidiomycota</taxon>
        <taxon>Agaricomycotina</taxon>
        <taxon>Agaricomycetes</taxon>
        <taxon>Agaricomycetidae</taxon>
        <taxon>Agaricales</taxon>
        <taxon>Agaricineae</taxon>
        <taxon>Psathyrellaceae</taxon>
        <taxon>Candolleomyces</taxon>
    </lineage>
</organism>
<reference evidence="6 7" key="1">
    <citation type="submission" date="2019-01" db="EMBL/GenBank/DDBJ databases">
        <title>Draft genome sequence of Psathyrella aberdarensis IHI B618.</title>
        <authorList>
            <person name="Buettner E."/>
            <person name="Kellner H."/>
        </authorList>
    </citation>
    <scope>NUCLEOTIDE SEQUENCE [LARGE SCALE GENOMIC DNA]</scope>
    <source>
        <strain evidence="6 7">IHI B618</strain>
    </source>
</reference>
<dbReference type="EMBL" id="SDEE01000102">
    <property type="protein sequence ID" value="RXW21579.1"/>
    <property type="molecule type" value="Genomic_DNA"/>
</dbReference>
<evidence type="ECO:0000256" key="1">
    <source>
        <dbReference type="ARBA" id="ARBA00022676"/>
    </source>
</evidence>
<keyword evidence="7" id="KW-1185">Reference proteome</keyword>
<dbReference type="STRING" id="2316362.A0A4Q2DND9"/>
<name>A0A4Q2DND9_9AGAR</name>
<dbReference type="InterPro" id="IPR007657">
    <property type="entry name" value="Glycosyltransferase_61"/>
</dbReference>
<keyword evidence="4" id="KW-0472">Membrane</keyword>
<dbReference type="OrthoDB" id="529273at2759"/>
<accession>A0A4Q2DND9</accession>
<feature type="transmembrane region" description="Helical" evidence="4">
    <location>
        <begin position="23"/>
        <end position="40"/>
    </location>
</feature>
<dbReference type="PANTHER" id="PTHR20961">
    <property type="entry name" value="GLYCOSYLTRANSFERASE"/>
    <property type="match status" value="1"/>
</dbReference>
<keyword evidence="4" id="KW-0812">Transmembrane</keyword>
<keyword evidence="4" id="KW-1133">Transmembrane helix</keyword>
<keyword evidence="2" id="KW-0808">Transferase</keyword>
<feature type="domain" description="Glycosyltransferase 61 catalytic" evidence="5">
    <location>
        <begin position="352"/>
        <end position="450"/>
    </location>
</feature>
<evidence type="ECO:0000256" key="4">
    <source>
        <dbReference type="SAM" id="Phobius"/>
    </source>
</evidence>
<dbReference type="GO" id="GO:0016757">
    <property type="term" value="F:glycosyltransferase activity"/>
    <property type="evidence" value="ECO:0007669"/>
    <property type="project" value="UniProtKB-KW"/>
</dbReference>
<dbReference type="Proteomes" id="UP000290288">
    <property type="component" value="Unassembled WGS sequence"/>
</dbReference>
<dbReference type="InterPro" id="IPR049625">
    <property type="entry name" value="Glyco_transf_61_cat"/>
</dbReference>
<proteinExistence type="predicted"/>
<dbReference type="Pfam" id="PF04577">
    <property type="entry name" value="Glyco_transf_61"/>
    <property type="match status" value="1"/>
</dbReference>
<gene>
    <name evidence="6" type="ORF">EST38_g4286</name>
</gene>
<comment type="caution">
    <text evidence="6">The sequence shown here is derived from an EMBL/GenBank/DDBJ whole genome shotgun (WGS) entry which is preliminary data.</text>
</comment>
<keyword evidence="1" id="KW-0328">Glycosyltransferase</keyword>